<dbReference type="AlphaFoldDB" id="A0A7W8DI43"/>
<gene>
    <name evidence="1" type="ORF">HNQ65_000293</name>
</gene>
<name>A0A7W8DI43_9BACT</name>
<reference evidence="1 2" key="1">
    <citation type="submission" date="2020-08" db="EMBL/GenBank/DDBJ databases">
        <title>Genomic Encyclopedia of Type Strains, Phase IV (KMG-IV): sequencing the most valuable type-strain genomes for metagenomic binning, comparative biology and taxonomic classification.</title>
        <authorList>
            <person name="Goeker M."/>
        </authorList>
    </citation>
    <scope>NUCLEOTIDE SEQUENCE [LARGE SCALE GENOMIC DNA]</scope>
    <source>
        <strain evidence="1 2">DSM 12252</strain>
    </source>
</reference>
<accession>A0A7W8DI43</accession>
<dbReference type="EMBL" id="JACHIG010000001">
    <property type="protein sequence ID" value="MBB5030739.1"/>
    <property type="molecule type" value="Genomic_DNA"/>
</dbReference>
<dbReference type="RefSeq" id="WP_184337658.1">
    <property type="nucleotide sequence ID" value="NZ_JACHIG010000001.1"/>
</dbReference>
<dbReference type="Pfam" id="PF24741">
    <property type="entry name" value="AlkZ-rel"/>
    <property type="match status" value="1"/>
</dbReference>
<proteinExistence type="predicted"/>
<organism evidence="1 2">
    <name type="scientific">Prosthecobacter vanneervenii</name>
    <dbReference type="NCBI Taxonomy" id="48466"/>
    <lineage>
        <taxon>Bacteria</taxon>
        <taxon>Pseudomonadati</taxon>
        <taxon>Verrucomicrobiota</taxon>
        <taxon>Verrucomicrobiia</taxon>
        <taxon>Verrucomicrobiales</taxon>
        <taxon>Verrucomicrobiaceae</taxon>
        <taxon>Prosthecobacter</taxon>
    </lineage>
</organism>
<evidence type="ECO:0000313" key="1">
    <source>
        <dbReference type="EMBL" id="MBB5030739.1"/>
    </source>
</evidence>
<keyword evidence="2" id="KW-1185">Reference proteome</keyword>
<dbReference type="InterPro" id="IPR056298">
    <property type="entry name" value="AlkZ-rel"/>
</dbReference>
<protein>
    <submittedName>
        <fullName evidence="1">Uncharacterized protein</fullName>
    </submittedName>
</protein>
<sequence>MKPRRPVKIKTFEQAYEFVLQVKTCLIFGSKTSDLPCLWDAVDLPGRQPGQKGWGQKVEAVWAWKNELPAQFPDEIFYGKLPGGLAMLMCVDYLRRVHYPAQHRPVSTCSPLARRALELIRSEPHTTAELRKALSPSGAITKSKVDGALVELQVTLNITRSNAPKLKRDTWLPFTEQYPDIGGEA</sequence>
<evidence type="ECO:0000313" key="2">
    <source>
        <dbReference type="Proteomes" id="UP000590740"/>
    </source>
</evidence>
<comment type="caution">
    <text evidence="1">The sequence shown here is derived from an EMBL/GenBank/DDBJ whole genome shotgun (WGS) entry which is preliminary data.</text>
</comment>
<dbReference type="Proteomes" id="UP000590740">
    <property type="component" value="Unassembled WGS sequence"/>
</dbReference>